<dbReference type="EMBL" id="JAHWQX010000002">
    <property type="protein sequence ID" value="MBW3097128.1"/>
    <property type="molecule type" value="Genomic_DNA"/>
</dbReference>
<name>A0ABS6WN83_9HYPH</name>
<dbReference type="Pfam" id="PF06078">
    <property type="entry name" value="DUF937"/>
    <property type="match status" value="1"/>
</dbReference>
<proteinExistence type="predicted"/>
<gene>
    <name evidence="2" type="ORF">KY465_07530</name>
</gene>
<comment type="caution">
    <text evidence="2">The sequence shown here is derived from an EMBL/GenBank/DDBJ whole genome shotgun (WGS) entry which is preliminary data.</text>
</comment>
<dbReference type="Proteomes" id="UP001430804">
    <property type="component" value="Unassembled WGS sequence"/>
</dbReference>
<keyword evidence="3" id="KW-1185">Reference proteome</keyword>
<feature type="region of interest" description="Disordered" evidence="1">
    <location>
        <begin position="240"/>
        <end position="279"/>
    </location>
</feature>
<evidence type="ECO:0000313" key="3">
    <source>
        <dbReference type="Proteomes" id="UP001430804"/>
    </source>
</evidence>
<evidence type="ECO:0000256" key="1">
    <source>
        <dbReference type="SAM" id="MobiDB-lite"/>
    </source>
</evidence>
<organism evidence="2 3">
    <name type="scientific">Pseudohoeflea coraliihabitans</name>
    <dbReference type="NCBI Taxonomy" id="2860393"/>
    <lineage>
        <taxon>Bacteria</taxon>
        <taxon>Pseudomonadati</taxon>
        <taxon>Pseudomonadota</taxon>
        <taxon>Alphaproteobacteria</taxon>
        <taxon>Hyphomicrobiales</taxon>
        <taxon>Rhizobiaceae</taxon>
        <taxon>Pseudohoeflea</taxon>
    </lineage>
</organism>
<dbReference type="InterPro" id="IPR009282">
    <property type="entry name" value="DUF937"/>
</dbReference>
<dbReference type="RefSeq" id="WP_219201063.1">
    <property type="nucleotide sequence ID" value="NZ_JAHWQX010000002.1"/>
</dbReference>
<reference evidence="2" key="1">
    <citation type="submission" date="2021-07" db="EMBL/GenBank/DDBJ databases">
        <title>Pseudohoeflea marina sp. nov. a polyhydroxyalcanoate-producing bacterium.</title>
        <authorList>
            <person name="Zheng W."/>
            <person name="Yu S."/>
            <person name="Huang Y."/>
        </authorList>
    </citation>
    <scope>NUCLEOTIDE SEQUENCE</scope>
    <source>
        <strain evidence="2">DP4N28-3</strain>
    </source>
</reference>
<evidence type="ECO:0000313" key="2">
    <source>
        <dbReference type="EMBL" id="MBW3097128.1"/>
    </source>
</evidence>
<protein>
    <submittedName>
        <fullName evidence="2">DUF937 domain-containing protein</fullName>
    </submittedName>
</protein>
<accession>A0ABS6WN83</accession>
<sequence length="313" mass="33055">MMPLYEMMTRAQNGEAMQLMARQFGLSQAQVTQAMEALMPAFSAGLKRNVQNPMDMGQFLQALASGNHVQYFDDLRRAFTPAGAAEGNNILGHLFGSKDVSRAVAAQAEMVTGITETIYKQMLPAVAAAIMGGLFKQATGQMAGGGMGATDTATGKYGQAVSDIISEMMKGDFAAAGRRQMEAGQAALETPFGQAMKGMVDGAFGQPQTSRAAETKQPDFAEALNANPFMQAWRDMLTAGTQDSSSAGSAKSGAKTRKGSAAGDGQEGSASSAASPADIFGPMFEAGREVQRGYQKQIETIFDQYMKGMDPKR</sequence>
<feature type="compositionally biased region" description="Low complexity" evidence="1">
    <location>
        <begin position="244"/>
        <end position="263"/>
    </location>
</feature>